<gene>
    <name evidence="1" type="ORF">OLEA9_A019354</name>
</gene>
<dbReference type="AlphaFoldDB" id="A0A8S0Q3E4"/>
<dbReference type="EMBL" id="CACTIH010000438">
    <property type="protein sequence ID" value="CAA2960725.1"/>
    <property type="molecule type" value="Genomic_DNA"/>
</dbReference>
<keyword evidence="2" id="KW-1185">Reference proteome</keyword>
<reference evidence="1 2" key="1">
    <citation type="submission" date="2019-12" db="EMBL/GenBank/DDBJ databases">
        <authorList>
            <person name="Alioto T."/>
            <person name="Alioto T."/>
            <person name="Gomez Garrido J."/>
        </authorList>
    </citation>
    <scope>NUCLEOTIDE SEQUENCE [LARGE SCALE GENOMIC DNA]</scope>
</reference>
<accession>A0A8S0Q3E4</accession>
<comment type="caution">
    <text evidence="1">The sequence shown here is derived from an EMBL/GenBank/DDBJ whole genome shotgun (WGS) entry which is preliminary data.</text>
</comment>
<dbReference type="Proteomes" id="UP000594638">
    <property type="component" value="Unassembled WGS sequence"/>
</dbReference>
<organism evidence="1 2">
    <name type="scientific">Olea europaea subsp. europaea</name>
    <dbReference type="NCBI Taxonomy" id="158383"/>
    <lineage>
        <taxon>Eukaryota</taxon>
        <taxon>Viridiplantae</taxon>
        <taxon>Streptophyta</taxon>
        <taxon>Embryophyta</taxon>
        <taxon>Tracheophyta</taxon>
        <taxon>Spermatophyta</taxon>
        <taxon>Magnoliopsida</taxon>
        <taxon>eudicotyledons</taxon>
        <taxon>Gunneridae</taxon>
        <taxon>Pentapetalae</taxon>
        <taxon>asterids</taxon>
        <taxon>lamiids</taxon>
        <taxon>Lamiales</taxon>
        <taxon>Oleaceae</taxon>
        <taxon>Oleeae</taxon>
        <taxon>Olea</taxon>
    </lineage>
</organism>
<name>A0A8S0Q3E4_OLEEU</name>
<evidence type="ECO:0000313" key="1">
    <source>
        <dbReference type="EMBL" id="CAA2960725.1"/>
    </source>
</evidence>
<sequence length="103" mass="11877">WKFDADAYSKNICVSCSRFEEITDTSGSHTSSEIDCDLVSNSCSDDGSDEDVLQQLEVDMVVCLQYYPITERMVRQYLVSDRAHRYLFPTTRNGHKMLQNMHV</sequence>
<feature type="non-terminal residue" evidence="1">
    <location>
        <position position="103"/>
    </location>
</feature>
<proteinExistence type="predicted"/>
<feature type="non-terminal residue" evidence="1">
    <location>
        <position position="1"/>
    </location>
</feature>
<protein>
    <submittedName>
        <fullName evidence="1">Uncharacterized protein</fullName>
    </submittedName>
</protein>
<evidence type="ECO:0000313" key="2">
    <source>
        <dbReference type="Proteomes" id="UP000594638"/>
    </source>
</evidence>